<gene>
    <name evidence="1" type="ORF">L6164_027454</name>
</gene>
<comment type="caution">
    <text evidence="1">The sequence shown here is derived from an EMBL/GenBank/DDBJ whole genome shotgun (WGS) entry which is preliminary data.</text>
</comment>
<protein>
    <submittedName>
        <fullName evidence="1">Uncharacterized protein</fullName>
    </submittedName>
</protein>
<sequence length="529" mass="61463">MVYLFLSEPNWNADVDGDSVKLRISLLSELESVIWSMMMSGGRSEARLWLCSTIAGMTSITPRHQRELFVTLLRSTRQKKGLASLLVHMMFEKNPQKGGSILAKKSHILEKFFEGNPKRILQWFSSSSSGSGLDQGKGVKALSHFSFKNRDICWEELEWKGKHGQSPAVVATKPHYFLDLEIQRTVENFLENVPEFWSSDEFAESLKDGDIFFIDRQFFVQYFVDLMYKEDSRDVWEVINEFLIEQPFSSLCQRLLITLEERDLFYFLDLLRKLLNPRIEPKNFNNISYLFEIILSKSGDFGSIDQVLLLNAVITQGRQLLRLLREEEFHEAQAKIDKIGLKISEIPTGANSLTPLFKNICNMTTVEVLKCLGLQCWIFYYTMSQEFLTPKSWESVFTDNEIDFRRSDKYALLDHDGSSEGPDFDRRASVVVKSRKKRKGRKKKRRAFNHNDDELGFDVGSWKSDLLSDSASWLLSTDGYSAAWSSADLPEHLHRSAYIEFRCHSSASFHCFKHHWNVLRSMLRYKKYR</sequence>
<evidence type="ECO:0000313" key="1">
    <source>
        <dbReference type="EMBL" id="KAI4314559.1"/>
    </source>
</evidence>
<name>A0ACB9LTE8_BAUVA</name>
<keyword evidence="2" id="KW-1185">Reference proteome</keyword>
<dbReference type="EMBL" id="CM039436">
    <property type="protein sequence ID" value="KAI4314559.1"/>
    <property type="molecule type" value="Genomic_DNA"/>
</dbReference>
<proteinExistence type="predicted"/>
<reference evidence="1 2" key="1">
    <citation type="journal article" date="2022" name="DNA Res.">
        <title>Chromosomal-level genome assembly of the orchid tree Bauhinia variegata (Leguminosae; Cercidoideae) supports the allotetraploid origin hypothesis of Bauhinia.</title>
        <authorList>
            <person name="Zhong Y."/>
            <person name="Chen Y."/>
            <person name="Zheng D."/>
            <person name="Pang J."/>
            <person name="Liu Y."/>
            <person name="Luo S."/>
            <person name="Meng S."/>
            <person name="Qian L."/>
            <person name="Wei D."/>
            <person name="Dai S."/>
            <person name="Zhou R."/>
        </authorList>
    </citation>
    <scope>NUCLEOTIDE SEQUENCE [LARGE SCALE GENOMIC DNA]</scope>
    <source>
        <strain evidence="1">BV-YZ2020</strain>
    </source>
</reference>
<dbReference type="Proteomes" id="UP000828941">
    <property type="component" value="Chromosome 11"/>
</dbReference>
<organism evidence="1 2">
    <name type="scientific">Bauhinia variegata</name>
    <name type="common">Purple orchid tree</name>
    <name type="synonym">Phanera variegata</name>
    <dbReference type="NCBI Taxonomy" id="167791"/>
    <lineage>
        <taxon>Eukaryota</taxon>
        <taxon>Viridiplantae</taxon>
        <taxon>Streptophyta</taxon>
        <taxon>Embryophyta</taxon>
        <taxon>Tracheophyta</taxon>
        <taxon>Spermatophyta</taxon>
        <taxon>Magnoliopsida</taxon>
        <taxon>eudicotyledons</taxon>
        <taxon>Gunneridae</taxon>
        <taxon>Pentapetalae</taxon>
        <taxon>rosids</taxon>
        <taxon>fabids</taxon>
        <taxon>Fabales</taxon>
        <taxon>Fabaceae</taxon>
        <taxon>Cercidoideae</taxon>
        <taxon>Cercideae</taxon>
        <taxon>Bauhiniinae</taxon>
        <taxon>Bauhinia</taxon>
    </lineage>
</organism>
<evidence type="ECO:0000313" key="2">
    <source>
        <dbReference type="Proteomes" id="UP000828941"/>
    </source>
</evidence>
<accession>A0ACB9LTE8</accession>